<feature type="transmembrane region" description="Helical" evidence="1">
    <location>
        <begin position="98"/>
        <end position="121"/>
    </location>
</feature>
<dbReference type="OrthoDB" id="8168962at2"/>
<evidence type="ECO:0000313" key="2">
    <source>
        <dbReference type="EMBL" id="OIJ28001.1"/>
    </source>
</evidence>
<dbReference type="EMBL" id="JZDQ02000005">
    <property type="protein sequence ID" value="OIJ28001.1"/>
    <property type="molecule type" value="Genomic_DNA"/>
</dbReference>
<evidence type="ECO:0000256" key="1">
    <source>
        <dbReference type="SAM" id="Phobius"/>
    </source>
</evidence>
<feature type="transmembrane region" description="Helical" evidence="1">
    <location>
        <begin position="278"/>
        <end position="297"/>
    </location>
</feature>
<keyword evidence="1" id="KW-1133">Transmembrane helix</keyword>
<dbReference type="STRING" id="1844.UG56_004685"/>
<evidence type="ECO:0008006" key="4">
    <source>
        <dbReference type="Google" id="ProtNLM"/>
    </source>
</evidence>
<feature type="transmembrane region" description="Helical" evidence="1">
    <location>
        <begin position="317"/>
        <end position="340"/>
    </location>
</feature>
<reference evidence="2" key="1">
    <citation type="submission" date="2016-10" db="EMBL/GenBank/DDBJ databases">
        <title>Draft Genome Sequence of Nocardioides luteus Strain BAFB, an Alkane-Degrading Bacterium Isolated from JP-7 Polluted Soil.</title>
        <authorList>
            <person name="Brown L."/>
            <person name="Ruiz O.N."/>
            <person name="Gunasekera T."/>
        </authorList>
    </citation>
    <scope>NUCLEOTIDE SEQUENCE [LARGE SCALE GENOMIC DNA]</scope>
    <source>
        <strain evidence="2">BAFB</strain>
    </source>
</reference>
<name>A0A1J4NBZ9_9ACTN</name>
<dbReference type="AlphaFoldDB" id="A0A1J4NBZ9"/>
<dbReference type="Proteomes" id="UP000033772">
    <property type="component" value="Unassembled WGS sequence"/>
</dbReference>
<feature type="transmembrane region" description="Helical" evidence="1">
    <location>
        <begin position="416"/>
        <end position="433"/>
    </location>
</feature>
<protein>
    <recommendedName>
        <fullName evidence="4">Fenitrothion hydrolase</fullName>
    </recommendedName>
</protein>
<feature type="transmembrane region" description="Helical" evidence="1">
    <location>
        <begin position="67"/>
        <end position="86"/>
    </location>
</feature>
<keyword evidence="3" id="KW-1185">Reference proteome</keyword>
<keyword evidence="1" id="KW-0472">Membrane</keyword>
<feature type="transmembrane region" description="Helical" evidence="1">
    <location>
        <begin position="17"/>
        <end position="39"/>
    </location>
</feature>
<sequence>MILTHGLGDRSDLPVPVWIALYVAVGVLLFSFLALGLLWRSSRFGTEDGVVLPRWTQVVVGERSSHIAQAVALVGAVAFLAVAWFGPTSVATNPAPTWLYVWVWVGLVPCSLLLGPVWRFLNPVRALARLLRRAVPSRLRRSGLPARVGRWPAVASLGVFLWLELVFDHSDEPRVVAGFVTAYVLVHGIGGAVAGPRWFDAADGLEVYSATIGRLAPWGRSEDGEAIVRHPLAGLAAMPVPPGQIAVLCTLLGSTAFDGVTRTSFWGDLTRDLGRPDYLITGTLGLLAAILLVAGAYQLAMRATDVFSRYADGTSQAFAHTMVPIIVGYTVAHYFSFAIFQGQVGAILASDPFGRGWDLFGSAQASIDYLVVSPRTIAVVQLAAVVCGHVVGVVAAHDRSLEELRPRSVAVGQLPYLLLMVGLTSTGLVLLMGL</sequence>
<feature type="transmembrane region" description="Helical" evidence="1">
    <location>
        <begin position="376"/>
        <end position="396"/>
    </location>
</feature>
<gene>
    <name evidence="2" type="ORF">UG56_004685</name>
</gene>
<dbReference type="RefSeq" id="WP_045546884.1">
    <property type="nucleotide sequence ID" value="NZ_JZDQ02000005.1"/>
</dbReference>
<organism evidence="2 3">
    <name type="scientific">Nocardioides luteus</name>
    <dbReference type="NCBI Taxonomy" id="1844"/>
    <lineage>
        <taxon>Bacteria</taxon>
        <taxon>Bacillati</taxon>
        <taxon>Actinomycetota</taxon>
        <taxon>Actinomycetes</taxon>
        <taxon>Propionibacteriales</taxon>
        <taxon>Nocardioidaceae</taxon>
        <taxon>Nocardioides</taxon>
    </lineage>
</organism>
<feature type="transmembrane region" description="Helical" evidence="1">
    <location>
        <begin position="175"/>
        <end position="195"/>
    </location>
</feature>
<keyword evidence="1" id="KW-0812">Transmembrane</keyword>
<comment type="caution">
    <text evidence="2">The sequence shown here is derived from an EMBL/GenBank/DDBJ whole genome shotgun (WGS) entry which is preliminary data.</text>
</comment>
<evidence type="ECO:0000313" key="3">
    <source>
        <dbReference type="Proteomes" id="UP000033772"/>
    </source>
</evidence>
<proteinExistence type="predicted"/>
<accession>A0A1J4NBZ9</accession>